<dbReference type="GeneID" id="88174982"/>
<dbReference type="RefSeq" id="XP_062878942.1">
    <property type="nucleotide sequence ID" value="XM_063022872.1"/>
</dbReference>
<evidence type="ECO:0000313" key="2">
    <source>
        <dbReference type="EMBL" id="WPK26561.1"/>
    </source>
</evidence>
<name>A0AAX4HDM4_9ASCO</name>
<keyword evidence="3" id="KW-1185">Reference proteome</keyword>
<evidence type="ECO:0000313" key="3">
    <source>
        <dbReference type="Proteomes" id="UP001338582"/>
    </source>
</evidence>
<accession>A0AAX4HDM4</accession>
<evidence type="ECO:0000256" key="1">
    <source>
        <dbReference type="SAM" id="Phobius"/>
    </source>
</evidence>
<keyword evidence="1" id="KW-1133">Transmembrane helix</keyword>
<sequence length="328" mass="38778">MYYRTKLDSKQTDCSSICIGCLAERECRELAITNEVSEPLQKRFSEVPFEEIHTFVEDEIDKMRKSFDSECESTAENLVMKFVYTWATEELMKKINPKTRDFENWEKAQVRRMDIMMDGERTTPAPIYWVKILDQLRDDLTAIISTSKADGAPLSPNSLTETYKMFHDELQSFVDHWLSRLRSLYQNEYQGVWTVFYIRNDYGHPVREETRYYLRALLILWPIFVILVALYVFDPEAPQDTYEPLKISLLIWIFLIFCFWRTGTDGRALFLLSSYIRRDMSTYHKVTKLIECALSNWSTVLFGELPPGCFGHVSWGLRYYGSYGRTRR</sequence>
<protein>
    <submittedName>
        <fullName evidence="2">Uncharacterized protein</fullName>
    </submittedName>
</protein>
<organism evidence="2 3">
    <name type="scientific">Australozyma saopauloensis</name>
    <dbReference type="NCBI Taxonomy" id="291208"/>
    <lineage>
        <taxon>Eukaryota</taxon>
        <taxon>Fungi</taxon>
        <taxon>Dikarya</taxon>
        <taxon>Ascomycota</taxon>
        <taxon>Saccharomycotina</taxon>
        <taxon>Pichiomycetes</taxon>
        <taxon>Metschnikowiaceae</taxon>
        <taxon>Australozyma</taxon>
    </lineage>
</organism>
<dbReference type="Proteomes" id="UP001338582">
    <property type="component" value="Chromosome 5"/>
</dbReference>
<proteinExistence type="predicted"/>
<keyword evidence="1" id="KW-0812">Transmembrane</keyword>
<dbReference type="AlphaFoldDB" id="A0AAX4HDM4"/>
<feature type="transmembrane region" description="Helical" evidence="1">
    <location>
        <begin position="245"/>
        <end position="263"/>
    </location>
</feature>
<reference evidence="2 3" key="1">
    <citation type="submission" date="2023-10" db="EMBL/GenBank/DDBJ databases">
        <title>Draft Genome Sequence of Candida saopaulonensis from a very Premature Infant with Sepsis.</title>
        <authorList>
            <person name="Ning Y."/>
            <person name="Dai R."/>
            <person name="Xiao M."/>
            <person name="Xu Y."/>
            <person name="Yan Q."/>
            <person name="Zhang L."/>
        </authorList>
    </citation>
    <scope>NUCLEOTIDE SEQUENCE [LARGE SCALE GENOMIC DNA]</scope>
    <source>
        <strain evidence="2 3">19XY460</strain>
    </source>
</reference>
<dbReference type="EMBL" id="CP138898">
    <property type="protein sequence ID" value="WPK26561.1"/>
    <property type="molecule type" value="Genomic_DNA"/>
</dbReference>
<keyword evidence="1" id="KW-0472">Membrane</keyword>
<feature type="transmembrane region" description="Helical" evidence="1">
    <location>
        <begin position="212"/>
        <end position="233"/>
    </location>
</feature>
<dbReference type="KEGG" id="asau:88174982"/>
<gene>
    <name evidence="2" type="ORF">PUMCH_003919</name>
</gene>